<evidence type="ECO:0000313" key="1">
    <source>
        <dbReference type="EMBL" id="TQE08226.1"/>
    </source>
</evidence>
<dbReference type="EMBL" id="VIEB01000074">
    <property type="protein sequence ID" value="TQE08226.1"/>
    <property type="molecule type" value="Genomic_DNA"/>
</dbReference>
<dbReference type="AlphaFoldDB" id="A0A540NB02"/>
<proteinExistence type="predicted"/>
<reference evidence="1 2" key="1">
    <citation type="journal article" date="2019" name="G3 (Bethesda)">
        <title>Sequencing of a Wild Apple (Malus baccata) Genome Unravels the Differences Between Cultivated and Wild Apple Species Regarding Disease Resistance and Cold Tolerance.</title>
        <authorList>
            <person name="Chen X."/>
        </authorList>
    </citation>
    <scope>NUCLEOTIDE SEQUENCE [LARGE SCALE GENOMIC DNA]</scope>
    <source>
        <strain evidence="2">cv. Shandingzi</strain>
        <tissue evidence="1">Leaves</tissue>
    </source>
</reference>
<sequence length="57" mass="6783">MLMRKKKLEEWKAEEEEMMLEKMAEDYLTGVAKKGKMATGDNLAENEKQNWVYKIEN</sequence>
<dbReference type="Proteomes" id="UP000315295">
    <property type="component" value="Unassembled WGS sequence"/>
</dbReference>
<keyword evidence="2" id="KW-1185">Reference proteome</keyword>
<protein>
    <submittedName>
        <fullName evidence="1">Uncharacterized protein</fullName>
    </submittedName>
</protein>
<evidence type="ECO:0000313" key="2">
    <source>
        <dbReference type="Proteomes" id="UP000315295"/>
    </source>
</evidence>
<organism evidence="1 2">
    <name type="scientific">Malus baccata</name>
    <name type="common">Siberian crab apple</name>
    <name type="synonym">Pyrus baccata</name>
    <dbReference type="NCBI Taxonomy" id="106549"/>
    <lineage>
        <taxon>Eukaryota</taxon>
        <taxon>Viridiplantae</taxon>
        <taxon>Streptophyta</taxon>
        <taxon>Embryophyta</taxon>
        <taxon>Tracheophyta</taxon>
        <taxon>Spermatophyta</taxon>
        <taxon>Magnoliopsida</taxon>
        <taxon>eudicotyledons</taxon>
        <taxon>Gunneridae</taxon>
        <taxon>Pentapetalae</taxon>
        <taxon>rosids</taxon>
        <taxon>fabids</taxon>
        <taxon>Rosales</taxon>
        <taxon>Rosaceae</taxon>
        <taxon>Amygdaloideae</taxon>
        <taxon>Maleae</taxon>
        <taxon>Malus</taxon>
    </lineage>
</organism>
<comment type="caution">
    <text evidence="1">The sequence shown here is derived from an EMBL/GenBank/DDBJ whole genome shotgun (WGS) entry which is preliminary data.</text>
</comment>
<accession>A0A540NB02</accession>
<gene>
    <name evidence="1" type="ORF">C1H46_006193</name>
</gene>
<name>A0A540NB02_MALBA</name>